<sequence length="55" mass="6172">MFVSKLEELDWEVELEEPPEVDEDVVLATGEGALELPPPPPPQAVRKKIKSNEDM</sequence>
<dbReference type="AlphaFoldDB" id="E7C7R2"/>
<name>E7C7R2_9GAMM</name>
<accession>E7C7R2</accession>
<feature type="region of interest" description="Disordered" evidence="1">
    <location>
        <begin position="31"/>
        <end position="55"/>
    </location>
</feature>
<protein>
    <submittedName>
        <fullName evidence="2">Uncharacterized protein</fullName>
    </submittedName>
</protein>
<evidence type="ECO:0000256" key="1">
    <source>
        <dbReference type="SAM" id="MobiDB-lite"/>
    </source>
</evidence>
<evidence type="ECO:0000313" key="2">
    <source>
        <dbReference type="EMBL" id="ADI23486.1"/>
    </source>
</evidence>
<dbReference type="EMBL" id="GU568016">
    <property type="protein sequence ID" value="ADI23486.1"/>
    <property type="molecule type" value="Genomic_DNA"/>
</dbReference>
<reference evidence="2" key="1">
    <citation type="submission" date="2010-01" db="EMBL/GenBank/DDBJ databases">
        <title>Genome fragments of uncultured bacteria from the North Pacific subtropical Gyre.</title>
        <authorList>
            <person name="Pham V.D."/>
            <person name="Delong E.F."/>
        </authorList>
    </citation>
    <scope>NUCLEOTIDE SEQUENCE</scope>
</reference>
<proteinExistence type="predicted"/>
<organism evidence="2">
    <name type="scientific">uncultured gamma proteobacterium HF0770_40P16</name>
    <dbReference type="NCBI Taxonomy" id="723580"/>
    <lineage>
        <taxon>Bacteria</taxon>
        <taxon>Pseudomonadati</taxon>
        <taxon>Pseudomonadota</taxon>
        <taxon>Gammaproteobacteria</taxon>
        <taxon>environmental samples</taxon>
    </lineage>
</organism>